<name>A0A653IGL6_9BACL</name>
<accession>A0A653IGL6</accession>
<organism evidence="2 3">
    <name type="scientific">Exiguobacterium oxidotolerans</name>
    <dbReference type="NCBI Taxonomy" id="223958"/>
    <lineage>
        <taxon>Bacteria</taxon>
        <taxon>Bacillati</taxon>
        <taxon>Bacillota</taxon>
        <taxon>Bacilli</taxon>
        <taxon>Bacillales</taxon>
        <taxon>Bacillales Family XII. Incertae Sedis</taxon>
        <taxon>Exiguobacterium</taxon>
    </lineage>
</organism>
<dbReference type="InterPro" id="IPR051678">
    <property type="entry name" value="AGP_Transferase"/>
</dbReference>
<dbReference type="RefSeq" id="WP_159174051.1">
    <property type="nucleotide sequence ID" value="NZ_LR732312.1"/>
</dbReference>
<dbReference type="EMBL" id="CABWKQ010000032">
    <property type="protein sequence ID" value="VWX38404.1"/>
    <property type="molecule type" value="Genomic_DNA"/>
</dbReference>
<keyword evidence="3" id="KW-1185">Reference proteome</keyword>
<dbReference type="Pfam" id="PF01636">
    <property type="entry name" value="APH"/>
    <property type="match status" value="1"/>
</dbReference>
<dbReference type="AlphaFoldDB" id="A0A653IGL6"/>
<dbReference type="SUPFAM" id="SSF56112">
    <property type="entry name" value="Protein kinase-like (PK-like)"/>
    <property type="match status" value="1"/>
</dbReference>
<evidence type="ECO:0000313" key="2">
    <source>
        <dbReference type="EMBL" id="VWX38404.1"/>
    </source>
</evidence>
<feature type="domain" description="Aminoglycoside phosphotransferase" evidence="1">
    <location>
        <begin position="26"/>
        <end position="241"/>
    </location>
</feature>
<dbReference type="Proteomes" id="UP000439752">
    <property type="component" value="Unassembled WGS sequence"/>
</dbReference>
<reference evidence="2 3" key="1">
    <citation type="submission" date="2019-10" db="EMBL/GenBank/DDBJ databases">
        <authorList>
            <person name="Karimi E."/>
        </authorList>
    </citation>
    <scope>NUCLEOTIDE SEQUENCE [LARGE SCALE GENOMIC DNA]</scope>
    <source>
        <strain evidence="2">Exiguobacterium sp. 9Y</strain>
    </source>
</reference>
<evidence type="ECO:0000259" key="1">
    <source>
        <dbReference type="Pfam" id="PF01636"/>
    </source>
</evidence>
<sequence length="298" mass="34230">MTREEWIRTFDLDVAEIFFVTDSYSSDVDRLVLSDGRTVFLKRPYTADKWYREHGWLTYLASRVAVPKILMAARPTEQTTGAFVLEALAGETIETVTPKLATQIGRLHATLHTCTREAYGDFEENGFTAFTSQDWRVFRNAKMTSFEPAIRQVLSPALYQAAFTELKRRERELPEPSRPVAVHLDFRLGNLLADGGNLTGLIDFETSRFGATEIDFTKLDRDVFQGGPDLFAAYQDGYGQILRPEPIEVYLPYYRLFEALTGIGWCVQRGLDRHQLFFDKNLARVLIELERTSIFEER</sequence>
<dbReference type="PANTHER" id="PTHR21310">
    <property type="entry name" value="AMINOGLYCOSIDE PHOSPHOTRANSFERASE-RELATED-RELATED"/>
    <property type="match status" value="1"/>
</dbReference>
<protein>
    <recommendedName>
        <fullName evidence="1">Aminoglycoside phosphotransferase domain-containing protein</fullName>
    </recommendedName>
</protein>
<dbReference type="InterPro" id="IPR011009">
    <property type="entry name" value="Kinase-like_dom_sf"/>
</dbReference>
<dbReference type="Gene3D" id="3.90.1200.10">
    <property type="match status" value="1"/>
</dbReference>
<dbReference type="InterPro" id="IPR002575">
    <property type="entry name" value="Aminoglycoside_PTrfase"/>
</dbReference>
<evidence type="ECO:0000313" key="3">
    <source>
        <dbReference type="Proteomes" id="UP000439752"/>
    </source>
</evidence>
<gene>
    <name evidence="2" type="ORF">EXIGUO9Y_380163</name>
</gene>
<proteinExistence type="predicted"/>